<keyword evidence="3" id="KW-1185">Reference proteome</keyword>
<dbReference type="PANTHER" id="PTHR11439:SF440">
    <property type="entry name" value="INTEGRASE CATALYTIC DOMAIN-CONTAINING PROTEIN"/>
    <property type="match status" value="1"/>
</dbReference>
<feature type="domain" description="Reverse transcriptase Ty1/copia-type" evidence="1">
    <location>
        <begin position="25"/>
        <end position="139"/>
    </location>
</feature>
<organism evidence="2 3">
    <name type="scientific">Phytophthora megakarya</name>
    <dbReference type="NCBI Taxonomy" id="4795"/>
    <lineage>
        <taxon>Eukaryota</taxon>
        <taxon>Sar</taxon>
        <taxon>Stramenopiles</taxon>
        <taxon>Oomycota</taxon>
        <taxon>Peronosporomycetes</taxon>
        <taxon>Peronosporales</taxon>
        <taxon>Peronosporaceae</taxon>
        <taxon>Phytophthora</taxon>
    </lineage>
</organism>
<name>A0A225V7L8_9STRA</name>
<comment type="caution">
    <text evidence="2">The sequence shown here is derived from an EMBL/GenBank/DDBJ whole genome shotgun (WGS) entry which is preliminary data.</text>
</comment>
<gene>
    <name evidence="2" type="ORF">PHMEG_00026784</name>
</gene>
<accession>A0A225V7L8</accession>
<dbReference type="Pfam" id="PF07727">
    <property type="entry name" value="RVT_2"/>
    <property type="match status" value="1"/>
</dbReference>
<dbReference type="EMBL" id="NBNE01006617">
    <property type="protein sequence ID" value="OWZ01766.1"/>
    <property type="molecule type" value="Genomic_DNA"/>
</dbReference>
<dbReference type="OrthoDB" id="111473at2759"/>
<protein>
    <submittedName>
        <fullName evidence="2">Transposon Polyprotein Reverse transcriptase</fullName>
    </submittedName>
</protein>
<proteinExistence type="predicted"/>
<dbReference type="AlphaFoldDB" id="A0A225V7L8"/>
<sequence length="380" mass="42056">MEIAEEIRKKLNVTSDDELALELKLWNNLPHKKLVKIGFEQCLTDMCVYFRHRGGVQVVVGAYADDLFVTATEESAVDAFFDELAEFSVKNLGRATKFLGMRAKYDDKTGYDLDQETTIQELPKDHGLENAHGVRTPVEVDCNEEQDPGCEKLPVSGGDTVPMIQKFQSLFTLGGSMHETRHSLCSTQGFEADARADSARLEDREASALVPRGYQGVETPNGRCALEVVGYSDADYAADKEDRTWVTGGLVSIDGMPVSWTYKKQGGVSLSSMKGKYTVASVMATELLGVRELLRELNVILEVPMALRVDNQAALKQLDGEGASAKAKHIDVRIKFVGDYTKRGILKPEYFKGEKMPADLLTKALEAPRLTTLRSKIELH</sequence>
<dbReference type="InterPro" id="IPR013103">
    <property type="entry name" value="RVT_2"/>
</dbReference>
<keyword evidence="2" id="KW-0808">Transferase</keyword>
<evidence type="ECO:0000313" key="3">
    <source>
        <dbReference type="Proteomes" id="UP000198211"/>
    </source>
</evidence>
<evidence type="ECO:0000313" key="2">
    <source>
        <dbReference type="EMBL" id="OWZ01766.1"/>
    </source>
</evidence>
<reference evidence="3" key="1">
    <citation type="submission" date="2017-03" db="EMBL/GenBank/DDBJ databases">
        <title>Phytopthora megakarya and P. palmivora, two closely related causual agents of cacao black pod achieved similar genome size and gene model numbers by different mechanisms.</title>
        <authorList>
            <person name="Ali S."/>
            <person name="Shao J."/>
            <person name="Larry D.J."/>
            <person name="Kronmiller B."/>
            <person name="Shen D."/>
            <person name="Strem M.D."/>
            <person name="Melnick R.L."/>
            <person name="Guiltinan M.J."/>
            <person name="Tyler B.M."/>
            <person name="Meinhardt L.W."/>
            <person name="Bailey B.A."/>
        </authorList>
    </citation>
    <scope>NUCLEOTIDE SEQUENCE [LARGE SCALE GENOMIC DNA]</scope>
    <source>
        <strain evidence="3">zdho120</strain>
    </source>
</reference>
<keyword evidence="2" id="KW-0695">RNA-directed DNA polymerase</keyword>
<dbReference type="STRING" id="4795.A0A225V7L8"/>
<evidence type="ECO:0000259" key="1">
    <source>
        <dbReference type="Pfam" id="PF07727"/>
    </source>
</evidence>
<dbReference type="Proteomes" id="UP000198211">
    <property type="component" value="Unassembled WGS sequence"/>
</dbReference>
<dbReference type="CDD" id="cd09272">
    <property type="entry name" value="RNase_HI_RT_Ty1"/>
    <property type="match status" value="1"/>
</dbReference>
<keyword evidence="2" id="KW-0548">Nucleotidyltransferase</keyword>
<dbReference type="GO" id="GO:0003964">
    <property type="term" value="F:RNA-directed DNA polymerase activity"/>
    <property type="evidence" value="ECO:0007669"/>
    <property type="project" value="UniProtKB-KW"/>
</dbReference>
<dbReference type="PANTHER" id="PTHR11439">
    <property type="entry name" value="GAG-POL-RELATED RETROTRANSPOSON"/>
    <property type="match status" value="1"/>
</dbReference>